<dbReference type="PROSITE" id="PS50192">
    <property type="entry name" value="T_SNARE"/>
    <property type="match status" value="1"/>
</dbReference>
<dbReference type="SMART" id="SM00283">
    <property type="entry name" value="MA"/>
    <property type="match status" value="1"/>
</dbReference>
<dbReference type="SUPFAM" id="SSF103190">
    <property type="entry name" value="Sensory domain-like"/>
    <property type="match status" value="1"/>
</dbReference>
<evidence type="ECO:0000259" key="13">
    <source>
        <dbReference type="PROSITE" id="PS50111"/>
    </source>
</evidence>
<dbReference type="AlphaFoldDB" id="Q1I3Q2"/>
<dbReference type="GO" id="GO:0007165">
    <property type="term" value="P:signal transduction"/>
    <property type="evidence" value="ECO:0007669"/>
    <property type="project" value="UniProtKB-KW"/>
</dbReference>
<dbReference type="STRING" id="384676.PSEEN5104"/>
<evidence type="ECO:0000256" key="7">
    <source>
        <dbReference type="ARBA" id="ARBA00022989"/>
    </source>
</evidence>
<evidence type="ECO:0000256" key="10">
    <source>
        <dbReference type="ARBA" id="ARBA00029447"/>
    </source>
</evidence>
<dbReference type="HOGENOM" id="CLU_000445_107_19_6"/>
<evidence type="ECO:0000256" key="2">
    <source>
        <dbReference type="ARBA" id="ARBA00022475"/>
    </source>
</evidence>
<sequence>MWPFAAPAPPSCPCADFNKMTKNLKFSHKILLAAALVVAVAFTCFVLFNDYRQRQSLRSDTESTLQSLGNLTAGNIRTWLDSRIQLVNSVAQQVAVDGPGKSSLDRILALPVYGSNFILTYFGGQDGSMQSVPVGNRAADYDPRVRGWYKAASAAGQTIVTEPYISVSAGKLVITLATPVQQGGRMIGVSGVDTDLQTISNLINTLDFGGRGHAFIVNGEGKVLIHPKAELALKALADVYPGSDLRIGSGLKEVEVDGRKQFISFTHVDGVPSADWYVALVLDQDAAFAMLGELRTSAVVATLIAVVVIIALLGLLIRVLMEPLHIMGRAMRDIAEGEGDLTRRLNIHAQDEFGSLAQSFNRFVERIHESIREVASATGQVNAVAGQVVNASNASIHNADQQSSRTSSVAAAINQLGAAAQEIAQNAALASQHSSAARGLAEEGQQVVGETIDVMNQLSARISDASGNIETLNNHTANIGQILDVISGISQQTNLLALNAAIEAARAGEAGRGFAVVADEVRNLAHRTQDSAQQVQRLIEELQAGAQVAVSTMNQSQAHSDRSVGIANQAGERLGSVTQRIGEIDGMNQSVATATEEQTAVVESINVDINEINTLNQEGVHNLQSTLRACTDLEHQVERLKHLVGSFRI</sequence>
<organism evidence="16 17">
    <name type="scientific">Pseudomonas entomophila (strain L48)</name>
    <dbReference type="NCBI Taxonomy" id="384676"/>
    <lineage>
        <taxon>Bacteria</taxon>
        <taxon>Pseudomonadati</taxon>
        <taxon>Pseudomonadota</taxon>
        <taxon>Gammaproteobacteria</taxon>
        <taxon>Pseudomonadales</taxon>
        <taxon>Pseudomonadaceae</taxon>
        <taxon>Pseudomonas</taxon>
    </lineage>
</organism>
<evidence type="ECO:0000256" key="1">
    <source>
        <dbReference type="ARBA" id="ARBA00004429"/>
    </source>
</evidence>
<dbReference type="GO" id="GO:0005886">
    <property type="term" value="C:plasma membrane"/>
    <property type="evidence" value="ECO:0007669"/>
    <property type="project" value="UniProtKB-SubCell"/>
</dbReference>
<dbReference type="Gene3D" id="1.10.287.950">
    <property type="entry name" value="Methyl-accepting chemotaxis protein"/>
    <property type="match status" value="1"/>
</dbReference>
<evidence type="ECO:0000256" key="4">
    <source>
        <dbReference type="ARBA" id="ARBA00022500"/>
    </source>
</evidence>
<dbReference type="FunFam" id="1.10.287.950:FF:000001">
    <property type="entry name" value="Methyl-accepting chemotaxis sensory transducer"/>
    <property type="match status" value="1"/>
</dbReference>
<keyword evidence="9 11" id="KW-0807">Transducer</keyword>
<dbReference type="InterPro" id="IPR004089">
    <property type="entry name" value="MCPsignal_dom"/>
</dbReference>
<dbReference type="eggNOG" id="COG0840">
    <property type="taxonomic scope" value="Bacteria"/>
</dbReference>
<reference evidence="16 17" key="1">
    <citation type="journal article" date="2006" name="Nat. Biotechnol.">
        <title>Complete genome sequence of the entomopathogenic and metabolically versatile soil bacterium Pseudomonas entomophila.</title>
        <authorList>
            <person name="Vodovar N."/>
            <person name="Vallenet D."/>
            <person name="Cruveiller S."/>
            <person name="Rouy Z."/>
            <person name="Barbe V."/>
            <person name="Acosta C."/>
            <person name="Cattolico L."/>
            <person name="Jubin C."/>
            <person name="Lajus A."/>
            <person name="Segurens B."/>
            <person name="Vacherie B."/>
            <person name="Wincker P."/>
            <person name="Weissenbach J."/>
            <person name="Lemaitre B."/>
            <person name="Medigue C."/>
            <person name="Boccard F."/>
        </authorList>
    </citation>
    <scope>NUCLEOTIDE SEQUENCE [LARGE SCALE GENOMIC DNA]</scope>
    <source>
        <strain evidence="16 17">L48</strain>
    </source>
</reference>
<evidence type="ECO:0000313" key="16">
    <source>
        <dbReference type="EMBL" id="CAK17734.1"/>
    </source>
</evidence>
<dbReference type="GO" id="GO:0006935">
    <property type="term" value="P:chemotaxis"/>
    <property type="evidence" value="ECO:0007669"/>
    <property type="project" value="UniProtKB-KW"/>
</dbReference>
<feature type="transmembrane region" description="Helical" evidence="12">
    <location>
        <begin position="298"/>
        <end position="321"/>
    </location>
</feature>
<evidence type="ECO:0000256" key="9">
    <source>
        <dbReference type="ARBA" id="ARBA00023224"/>
    </source>
</evidence>
<keyword evidence="7 12" id="KW-1133">Transmembrane helix</keyword>
<dbReference type="InterPro" id="IPR000727">
    <property type="entry name" value="T_SNARE_dom"/>
</dbReference>
<dbReference type="CDD" id="cd06225">
    <property type="entry name" value="HAMP"/>
    <property type="match status" value="1"/>
</dbReference>
<gene>
    <name evidence="16" type="ordered locus">PSEEN5104</name>
</gene>
<dbReference type="InterPro" id="IPR033479">
    <property type="entry name" value="dCache_1"/>
</dbReference>
<comment type="subcellular location">
    <subcellularLocation>
        <location evidence="1">Cell inner membrane</location>
        <topology evidence="1">Multi-pass membrane protein</topology>
    </subcellularLocation>
</comment>
<comment type="similarity">
    <text evidence="10">Belongs to the methyl-accepting chemotaxis (MCP) protein family.</text>
</comment>
<name>Q1I3Q2_PSEE4</name>
<protein>
    <submittedName>
        <fullName evidence="16">Putative methyl-accepting chemotaxis transducer</fullName>
    </submittedName>
</protein>
<keyword evidence="6 12" id="KW-0812">Transmembrane</keyword>
<dbReference type="Pfam" id="PF00015">
    <property type="entry name" value="MCPsignal"/>
    <property type="match status" value="1"/>
</dbReference>
<evidence type="ECO:0000259" key="14">
    <source>
        <dbReference type="PROSITE" id="PS50192"/>
    </source>
</evidence>
<evidence type="ECO:0000256" key="6">
    <source>
        <dbReference type="ARBA" id="ARBA00022692"/>
    </source>
</evidence>
<dbReference type="Proteomes" id="UP000000658">
    <property type="component" value="Chromosome"/>
</dbReference>
<dbReference type="Gene3D" id="3.30.450.20">
    <property type="entry name" value="PAS domain"/>
    <property type="match status" value="2"/>
</dbReference>
<dbReference type="Pfam" id="PF02743">
    <property type="entry name" value="dCache_1"/>
    <property type="match status" value="1"/>
</dbReference>
<dbReference type="PROSITE" id="PS50885">
    <property type="entry name" value="HAMP"/>
    <property type="match status" value="1"/>
</dbReference>
<evidence type="ECO:0000313" key="17">
    <source>
        <dbReference type="Proteomes" id="UP000000658"/>
    </source>
</evidence>
<feature type="transmembrane region" description="Helical" evidence="12">
    <location>
        <begin position="30"/>
        <end position="48"/>
    </location>
</feature>
<feature type="domain" description="Methyl-accepting transducer" evidence="13">
    <location>
        <begin position="377"/>
        <end position="613"/>
    </location>
</feature>
<evidence type="ECO:0000256" key="8">
    <source>
        <dbReference type="ARBA" id="ARBA00023136"/>
    </source>
</evidence>
<dbReference type="Pfam" id="PF00672">
    <property type="entry name" value="HAMP"/>
    <property type="match status" value="1"/>
</dbReference>
<accession>Q1I3Q2</accession>
<keyword evidence="8 12" id="KW-0472">Membrane</keyword>
<dbReference type="PROSITE" id="PS50111">
    <property type="entry name" value="CHEMOTAXIS_TRANSDUC_2"/>
    <property type="match status" value="1"/>
</dbReference>
<dbReference type="CDD" id="cd11386">
    <property type="entry name" value="MCP_signal"/>
    <property type="match status" value="1"/>
</dbReference>
<evidence type="ECO:0000256" key="11">
    <source>
        <dbReference type="PROSITE-ProRule" id="PRU00284"/>
    </source>
</evidence>
<evidence type="ECO:0000256" key="12">
    <source>
        <dbReference type="SAM" id="Phobius"/>
    </source>
</evidence>
<evidence type="ECO:0000259" key="15">
    <source>
        <dbReference type="PROSITE" id="PS50885"/>
    </source>
</evidence>
<dbReference type="CDD" id="cd12912">
    <property type="entry name" value="PDC2_MCP_like"/>
    <property type="match status" value="1"/>
</dbReference>
<dbReference type="SUPFAM" id="SSF58104">
    <property type="entry name" value="Methyl-accepting chemotaxis protein (MCP) signaling domain"/>
    <property type="match status" value="1"/>
</dbReference>
<dbReference type="EMBL" id="CT573326">
    <property type="protein sequence ID" value="CAK17734.1"/>
    <property type="molecule type" value="Genomic_DNA"/>
</dbReference>
<keyword evidence="2" id="KW-1003">Cell membrane</keyword>
<proteinExistence type="inferred from homology"/>
<dbReference type="InterPro" id="IPR003660">
    <property type="entry name" value="HAMP_dom"/>
</dbReference>
<dbReference type="PANTHER" id="PTHR32089">
    <property type="entry name" value="METHYL-ACCEPTING CHEMOTAXIS PROTEIN MCPB"/>
    <property type="match status" value="1"/>
</dbReference>
<dbReference type="KEGG" id="pen:PSEEN5104"/>
<feature type="domain" description="T-SNARE coiled-coil homology" evidence="14">
    <location>
        <begin position="564"/>
        <end position="626"/>
    </location>
</feature>
<dbReference type="InterPro" id="IPR029151">
    <property type="entry name" value="Sensor-like_sf"/>
</dbReference>
<evidence type="ECO:0000256" key="5">
    <source>
        <dbReference type="ARBA" id="ARBA00022519"/>
    </source>
</evidence>
<dbReference type="PANTHER" id="PTHR32089:SF39">
    <property type="entry name" value="METHYL-ACCEPTING CHEMOTAXIS PROTEIN HLYB"/>
    <property type="match status" value="1"/>
</dbReference>
<dbReference type="CDD" id="cd12913">
    <property type="entry name" value="PDC1_MCP_like"/>
    <property type="match status" value="1"/>
</dbReference>
<keyword evidence="5" id="KW-0997">Cell inner membrane</keyword>
<keyword evidence="3" id="KW-0488">Methylation</keyword>
<dbReference type="SMART" id="SM00304">
    <property type="entry name" value="HAMP"/>
    <property type="match status" value="2"/>
</dbReference>
<evidence type="ECO:0000256" key="3">
    <source>
        <dbReference type="ARBA" id="ARBA00022481"/>
    </source>
</evidence>
<feature type="domain" description="HAMP" evidence="15">
    <location>
        <begin position="318"/>
        <end position="372"/>
    </location>
</feature>
<keyword evidence="4" id="KW-0145">Chemotaxis</keyword>